<dbReference type="OrthoDB" id="9809679at2"/>
<sequence>MRNEDILKQKEKINERMSKIKNKIVVMSGKGGVGKSTVAVNLAISFALRGYKVGLLDADITGYSVPKLLNLTSERLYNADDGILPAETNMGIKVASAGFLVENEEAPIIWRGPLKVSLIREFLSSIIWGDLDYLIIDLPPGTGDEPLSIAQDIPDISGAVIVTIPSDLSQKVVRRAVNFAKALNMPIIGIIENMSGFVCPHCGARVDIFSKGGGEKIAKDLNVPLLGKIPLDPRVAESGDNGIPFIITHKDSEVSKVFMEIVEKIENFLKGR</sequence>
<dbReference type="CDD" id="cd02037">
    <property type="entry name" value="Mrp_NBP35"/>
    <property type="match status" value="1"/>
</dbReference>
<dbReference type="GO" id="GO:0016887">
    <property type="term" value="F:ATP hydrolysis activity"/>
    <property type="evidence" value="ECO:0007669"/>
    <property type="project" value="UniProtKB-UniRule"/>
</dbReference>
<dbReference type="EMBL" id="CP001251">
    <property type="protein sequence ID" value="ACK41823.1"/>
    <property type="molecule type" value="Genomic_DNA"/>
</dbReference>
<evidence type="ECO:0000256" key="3">
    <source>
        <dbReference type="ARBA" id="ARBA00022840"/>
    </source>
</evidence>
<dbReference type="GO" id="GO:0005829">
    <property type="term" value="C:cytosol"/>
    <property type="evidence" value="ECO:0000318"/>
    <property type="project" value="GO_Central"/>
</dbReference>
<dbReference type="InterPro" id="IPR019591">
    <property type="entry name" value="Mrp/NBP35_ATP-bd"/>
</dbReference>
<dbReference type="SUPFAM" id="SSF52540">
    <property type="entry name" value="P-loop containing nucleoside triphosphate hydrolases"/>
    <property type="match status" value="1"/>
</dbReference>
<dbReference type="InParanoid" id="B8DZ90"/>
<keyword evidence="2 6" id="KW-0547">Nucleotide-binding</keyword>
<feature type="binding site" evidence="6">
    <location>
        <begin position="29"/>
        <end position="36"/>
    </location>
    <ligand>
        <name>ATP</name>
        <dbReference type="ChEBI" id="CHEBI:30616"/>
    </ligand>
</feature>
<dbReference type="GO" id="GO:0005524">
    <property type="term" value="F:ATP binding"/>
    <property type="evidence" value="ECO:0007669"/>
    <property type="project" value="UniProtKB-UniRule"/>
</dbReference>
<name>B8DZ90_DICTD</name>
<keyword evidence="8" id="KW-1185">Reference proteome</keyword>
<dbReference type="eggNOG" id="COG0489">
    <property type="taxonomic scope" value="Bacteria"/>
</dbReference>
<evidence type="ECO:0000256" key="1">
    <source>
        <dbReference type="ARBA" id="ARBA00022723"/>
    </source>
</evidence>
<dbReference type="HAMAP" id="MF_02040">
    <property type="entry name" value="Mrp_NBP35"/>
    <property type="match status" value="1"/>
</dbReference>
<dbReference type="Proteomes" id="UP000007719">
    <property type="component" value="Chromosome"/>
</dbReference>
<dbReference type="Gene3D" id="3.40.50.300">
    <property type="entry name" value="P-loop containing nucleotide triphosphate hydrolases"/>
    <property type="match status" value="1"/>
</dbReference>
<keyword evidence="6" id="KW-0378">Hydrolase</keyword>
<dbReference type="PANTHER" id="PTHR23264:SF19">
    <property type="entry name" value="CYTOSOLIC FE-S CLUSTER ASSEMBLY FACTOR NUBP2"/>
    <property type="match status" value="1"/>
</dbReference>
<dbReference type="PROSITE" id="PS01215">
    <property type="entry name" value="MRP"/>
    <property type="match status" value="1"/>
</dbReference>
<dbReference type="GO" id="GO:0016226">
    <property type="term" value="P:iron-sulfur cluster assembly"/>
    <property type="evidence" value="ECO:0000318"/>
    <property type="project" value="GO_Central"/>
</dbReference>
<dbReference type="HOGENOM" id="CLU_024839_0_1_0"/>
<dbReference type="PANTHER" id="PTHR23264">
    <property type="entry name" value="NUCLEOTIDE-BINDING PROTEIN NBP35 YEAST -RELATED"/>
    <property type="match status" value="1"/>
</dbReference>
<accession>B8DZ90</accession>
<dbReference type="RefSeq" id="WP_012582908.1">
    <property type="nucleotide sequence ID" value="NC_011661.1"/>
</dbReference>
<evidence type="ECO:0000256" key="4">
    <source>
        <dbReference type="ARBA" id="ARBA00023004"/>
    </source>
</evidence>
<dbReference type="AlphaFoldDB" id="B8DZ90"/>
<dbReference type="STRING" id="515635.Dtur_0533"/>
<keyword evidence="1 6" id="KW-0479">Metal-binding</keyword>
<evidence type="ECO:0000313" key="7">
    <source>
        <dbReference type="EMBL" id="ACK41823.1"/>
    </source>
</evidence>
<dbReference type="GO" id="GO:0140663">
    <property type="term" value="F:ATP-dependent FeS chaperone activity"/>
    <property type="evidence" value="ECO:0007669"/>
    <property type="project" value="InterPro"/>
</dbReference>
<evidence type="ECO:0000256" key="5">
    <source>
        <dbReference type="ARBA" id="ARBA00023014"/>
    </source>
</evidence>
<evidence type="ECO:0000256" key="2">
    <source>
        <dbReference type="ARBA" id="ARBA00022741"/>
    </source>
</evidence>
<comment type="similarity">
    <text evidence="6">Belongs to the Mrp/NBP35 ATP-binding proteins family.</text>
</comment>
<dbReference type="InterPro" id="IPR000808">
    <property type="entry name" value="Mrp-like_CS"/>
</dbReference>
<keyword evidence="5 6" id="KW-0411">Iron-sulfur</keyword>
<organism evidence="7 8">
    <name type="scientific">Dictyoglomus turgidum (strain DSM 6724 / Z-1310)</name>
    <dbReference type="NCBI Taxonomy" id="515635"/>
    <lineage>
        <taxon>Bacteria</taxon>
        <taxon>Pseudomonadati</taxon>
        <taxon>Dictyoglomota</taxon>
        <taxon>Dictyoglomia</taxon>
        <taxon>Dictyoglomales</taxon>
        <taxon>Dictyoglomaceae</taxon>
        <taxon>Dictyoglomus</taxon>
    </lineage>
</organism>
<keyword evidence="3 6" id="KW-0067">ATP-binding</keyword>
<dbReference type="Pfam" id="PF10609">
    <property type="entry name" value="ParA"/>
    <property type="match status" value="1"/>
</dbReference>
<reference evidence="8" key="1">
    <citation type="journal article" date="2016" name="Front. Microbiol.">
        <title>The complete genome sequence of hyperthermophile Dictyoglomus turgidum DSM 6724 reveals a specialized carbohydrate fermentor.</title>
        <authorList>
            <person name="Brumm P.J."/>
            <person name="Gowda K."/>
            <person name="Robb F.T."/>
            <person name="Mead D.A."/>
        </authorList>
    </citation>
    <scope>NUCLEOTIDE SEQUENCE [LARGE SCALE GENOMIC DNA]</scope>
    <source>
        <strain evidence="8">DSM 6724 / Z-1310</strain>
    </source>
</reference>
<dbReference type="GO" id="GO:0046872">
    <property type="term" value="F:metal ion binding"/>
    <property type="evidence" value="ECO:0007669"/>
    <property type="project" value="UniProtKB-KW"/>
</dbReference>
<evidence type="ECO:0000256" key="6">
    <source>
        <dbReference type="HAMAP-Rule" id="MF_02040"/>
    </source>
</evidence>
<dbReference type="FunCoup" id="B8DZ90">
    <property type="interactions" value="301"/>
</dbReference>
<comment type="subunit">
    <text evidence="6">Homodimer.</text>
</comment>
<proteinExistence type="inferred from homology"/>
<dbReference type="FunFam" id="3.40.50.300:FF:001119">
    <property type="entry name" value="Iron-sulfur cluster carrier protein"/>
    <property type="match status" value="1"/>
</dbReference>
<dbReference type="InterPro" id="IPR033756">
    <property type="entry name" value="YlxH/NBP35"/>
</dbReference>
<gene>
    <name evidence="7" type="ordered locus">Dtur_0533</name>
</gene>
<keyword evidence="4 6" id="KW-0408">Iron</keyword>
<dbReference type="KEGG" id="dtu:Dtur_0533"/>
<protein>
    <recommendedName>
        <fullName evidence="6">Iron-sulfur cluster carrier protein</fullName>
    </recommendedName>
</protein>
<comment type="function">
    <text evidence="6">Binds and transfers iron-sulfur (Fe-S) clusters to target apoproteins. Can hydrolyze ATP.</text>
</comment>
<dbReference type="EnsemblBacteria" id="ACK41823">
    <property type="protein sequence ID" value="ACK41823"/>
    <property type="gene ID" value="Dtur_0533"/>
</dbReference>
<evidence type="ECO:0000313" key="8">
    <source>
        <dbReference type="Proteomes" id="UP000007719"/>
    </source>
</evidence>
<dbReference type="InterPro" id="IPR027417">
    <property type="entry name" value="P-loop_NTPase"/>
</dbReference>
<dbReference type="GO" id="GO:0051536">
    <property type="term" value="F:iron-sulfur cluster binding"/>
    <property type="evidence" value="ECO:0000318"/>
    <property type="project" value="GO_Central"/>
</dbReference>